<accession>A0ABX8GS94</accession>
<dbReference type="EMBL" id="CP076128">
    <property type="protein sequence ID" value="QWG06421.1"/>
    <property type="molecule type" value="Genomic_DNA"/>
</dbReference>
<gene>
    <name evidence="2" type="ORF">KM029_13910</name>
</gene>
<evidence type="ECO:0000313" key="2">
    <source>
        <dbReference type="EMBL" id="QWG06421.1"/>
    </source>
</evidence>
<keyword evidence="1" id="KW-0812">Transmembrane</keyword>
<keyword evidence="3" id="KW-1185">Reference proteome</keyword>
<evidence type="ECO:0008006" key="4">
    <source>
        <dbReference type="Google" id="ProtNLM"/>
    </source>
</evidence>
<keyword evidence="1" id="KW-0472">Membrane</keyword>
<feature type="transmembrane region" description="Helical" evidence="1">
    <location>
        <begin position="252"/>
        <end position="269"/>
    </location>
</feature>
<dbReference type="RefSeq" id="WP_144073840.1">
    <property type="nucleotide sequence ID" value="NZ_CP076128.1"/>
</dbReference>
<organism evidence="2 3">
    <name type="scientific">Flammeovirga kamogawensis</name>
    <dbReference type="NCBI Taxonomy" id="373891"/>
    <lineage>
        <taxon>Bacteria</taxon>
        <taxon>Pseudomonadati</taxon>
        <taxon>Bacteroidota</taxon>
        <taxon>Cytophagia</taxon>
        <taxon>Cytophagales</taxon>
        <taxon>Flammeovirgaceae</taxon>
        <taxon>Flammeovirga</taxon>
    </lineage>
</organism>
<feature type="transmembrane region" description="Helical" evidence="1">
    <location>
        <begin position="117"/>
        <end position="137"/>
    </location>
</feature>
<dbReference type="Proteomes" id="UP000682802">
    <property type="component" value="Chromosome 1"/>
</dbReference>
<sequence length="276" mass="31918">MSLVNDDFYFSLKYERPLTVSEIREAYRSKFLNWNFFNLTTFRYGSLLKNIISYSYVMMISITYGLVLKIKKIQYFLIVFVIVLLISFSKGAIIFSILTVFIVVFNRNVLKKNRVSIVETIILLIPFWLLVITVGYFSNNEHIIGFVSGFHRMMDNPFGNGLGFSGNLSPVRKLSVFGEELPFRGYWTRFYNGSESIIGVLFSSLGFFGFIYLGVLFTLIAKSKENLLKSENFILLFPLIMVFQGIFQEEAFSPYALGFTMFILGLYNGKNIRLNY</sequence>
<feature type="transmembrane region" description="Helical" evidence="1">
    <location>
        <begin position="73"/>
        <end position="105"/>
    </location>
</feature>
<reference evidence="2 3" key="1">
    <citation type="submission" date="2021-05" db="EMBL/GenBank/DDBJ databases">
        <title>Comparative genomic studies on the polysaccharide-degrading batcterial strains of the Flammeovirga genus.</title>
        <authorList>
            <person name="Zewei F."/>
            <person name="Zheng Z."/>
            <person name="Yu L."/>
            <person name="Ruyue G."/>
            <person name="Yanhong M."/>
            <person name="Yuanyuan C."/>
            <person name="Jingyan G."/>
            <person name="Wenjun H."/>
        </authorList>
    </citation>
    <scope>NUCLEOTIDE SEQUENCE [LARGE SCALE GENOMIC DNA]</scope>
    <source>
        <strain evidence="2 3">YS10</strain>
    </source>
</reference>
<name>A0ABX8GS94_9BACT</name>
<evidence type="ECO:0000313" key="3">
    <source>
        <dbReference type="Proteomes" id="UP000682802"/>
    </source>
</evidence>
<evidence type="ECO:0000256" key="1">
    <source>
        <dbReference type="SAM" id="Phobius"/>
    </source>
</evidence>
<feature type="transmembrane region" description="Helical" evidence="1">
    <location>
        <begin position="197"/>
        <end position="220"/>
    </location>
</feature>
<keyword evidence="1" id="KW-1133">Transmembrane helix</keyword>
<feature type="transmembrane region" description="Helical" evidence="1">
    <location>
        <begin position="47"/>
        <end position="67"/>
    </location>
</feature>
<protein>
    <recommendedName>
        <fullName evidence="4">O-antigen ligase family protein</fullName>
    </recommendedName>
</protein>
<proteinExistence type="predicted"/>